<accession>A0ABU0LGD2</accession>
<reference evidence="4 5" key="1">
    <citation type="submission" date="2023-07" db="EMBL/GenBank/DDBJ databases">
        <title>Genomic Encyclopedia of Type Strains, Phase IV (KMG-IV): sequencing the most valuable type-strain genomes for metagenomic binning, comparative biology and taxonomic classification.</title>
        <authorList>
            <person name="Goeker M."/>
        </authorList>
    </citation>
    <scope>NUCLEOTIDE SEQUENCE [LARGE SCALE GENOMIC DNA]</scope>
    <source>
        <strain evidence="4 5">DSM 3770</strain>
    </source>
</reference>
<evidence type="ECO:0000313" key="5">
    <source>
        <dbReference type="Proteomes" id="UP001241747"/>
    </source>
</evidence>
<dbReference type="Proteomes" id="UP001241747">
    <property type="component" value="Unassembled WGS sequence"/>
</dbReference>
<evidence type="ECO:0000313" key="4">
    <source>
        <dbReference type="EMBL" id="MDQ0506201.1"/>
    </source>
</evidence>
<feature type="compositionally biased region" description="Basic and acidic residues" evidence="2">
    <location>
        <begin position="7"/>
        <end position="18"/>
    </location>
</feature>
<sequence length="100" mass="10907">MALTYAKGDRSTRGKTSEDTDGVEGCFLELAPDEQIVHLVRFESNDPAFAGEMKMKWSLSPVPGGARVTITCENVPEGIRQEDHDAGLQSTLKNLSILVE</sequence>
<proteinExistence type="inferred from homology"/>
<dbReference type="SUPFAM" id="SSF55961">
    <property type="entry name" value="Bet v1-like"/>
    <property type="match status" value="1"/>
</dbReference>
<dbReference type="Gene3D" id="3.30.530.20">
    <property type="match status" value="1"/>
</dbReference>
<name>A0ABU0LGD2_XANAG</name>
<dbReference type="InterPro" id="IPR023393">
    <property type="entry name" value="START-like_dom_sf"/>
</dbReference>
<comment type="caution">
    <text evidence="4">The sequence shown here is derived from an EMBL/GenBank/DDBJ whole genome shotgun (WGS) entry which is preliminary data.</text>
</comment>
<keyword evidence="5" id="KW-1185">Reference proteome</keyword>
<protein>
    <submittedName>
        <fullName evidence="4">Uncharacterized protein YndB with AHSA1/START domain</fullName>
    </submittedName>
</protein>
<feature type="region of interest" description="Disordered" evidence="2">
    <location>
        <begin position="1"/>
        <end position="22"/>
    </location>
</feature>
<dbReference type="Pfam" id="PF08327">
    <property type="entry name" value="AHSA1"/>
    <property type="match status" value="1"/>
</dbReference>
<dbReference type="InterPro" id="IPR013538">
    <property type="entry name" value="ASHA1/2-like_C"/>
</dbReference>
<organism evidence="4 5">
    <name type="scientific">Xanthobacter agilis</name>
    <dbReference type="NCBI Taxonomy" id="47492"/>
    <lineage>
        <taxon>Bacteria</taxon>
        <taxon>Pseudomonadati</taxon>
        <taxon>Pseudomonadota</taxon>
        <taxon>Alphaproteobacteria</taxon>
        <taxon>Hyphomicrobiales</taxon>
        <taxon>Xanthobacteraceae</taxon>
        <taxon>Xanthobacter</taxon>
    </lineage>
</organism>
<evidence type="ECO:0000259" key="3">
    <source>
        <dbReference type="Pfam" id="PF08327"/>
    </source>
</evidence>
<feature type="domain" description="Activator of Hsp90 ATPase homologue 1/2-like C-terminal" evidence="3">
    <location>
        <begin position="20"/>
        <end position="100"/>
    </location>
</feature>
<dbReference type="EMBL" id="JAUSVY010000006">
    <property type="protein sequence ID" value="MDQ0506201.1"/>
    <property type="molecule type" value="Genomic_DNA"/>
</dbReference>
<evidence type="ECO:0000256" key="1">
    <source>
        <dbReference type="ARBA" id="ARBA00006817"/>
    </source>
</evidence>
<comment type="similarity">
    <text evidence="1">Belongs to the AHA1 family.</text>
</comment>
<evidence type="ECO:0000256" key="2">
    <source>
        <dbReference type="SAM" id="MobiDB-lite"/>
    </source>
</evidence>
<gene>
    <name evidence="4" type="ORF">QOZ94_003005</name>
</gene>